<name>A9NRE9_PICSI</name>
<organism evidence="1">
    <name type="scientific">Picea sitchensis</name>
    <name type="common">Sitka spruce</name>
    <name type="synonym">Pinus sitchensis</name>
    <dbReference type="NCBI Taxonomy" id="3332"/>
    <lineage>
        <taxon>Eukaryota</taxon>
        <taxon>Viridiplantae</taxon>
        <taxon>Streptophyta</taxon>
        <taxon>Embryophyta</taxon>
        <taxon>Tracheophyta</taxon>
        <taxon>Spermatophyta</taxon>
        <taxon>Pinopsida</taxon>
        <taxon>Pinidae</taxon>
        <taxon>Conifers I</taxon>
        <taxon>Pinales</taxon>
        <taxon>Pinaceae</taxon>
        <taxon>Picea</taxon>
    </lineage>
</organism>
<dbReference type="EMBL" id="EF083877">
    <property type="protein sequence ID" value="ABK23210.1"/>
    <property type="molecule type" value="mRNA"/>
</dbReference>
<dbReference type="AlphaFoldDB" id="A9NRE9"/>
<protein>
    <submittedName>
        <fullName evidence="1">Uncharacterized protein</fullName>
    </submittedName>
</protein>
<evidence type="ECO:0000313" key="1">
    <source>
        <dbReference type="EMBL" id="ABK23210.1"/>
    </source>
</evidence>
<proteinExistence type="evidence at transcript level"/>
<accession>A9NRE9</accession>
<sequence length="35" mass="4027">MALCSIHQSRSTFLLSLSSKCLNTVELECLWRLWG</sequence>
<reference evidence="1" key="1">
    <citation type="journal article" date="2008" name="BMC Genomics">
        <title>A conifer genomics resource of 200,000 spruce (Picea spp.) ESTs and 6,464 high-quality, sequence-finished full-length cDNAs for Sitka spruce (Picea sitchensis).</title>
        <authorList>
            <person name="Ralph S.G."/>
            <person name="Chun H.J."/>
            <person name="Kolosova N."/>
            <person name="Cooper D."/>
            <person name="Oddy C."/>
            <person name="Ritland C.E."/>
            <person name="Kirkpatrick R."/>
            <person name="Moore R."/>
            <person name="Barber S."/>
            <person name="Holt R.A."/>
            <person name="Jones S.J."/>
            <person name="Marra M.A."/>
            <person name="Douglas C.J."/>
            <person name="Ritland K."/>
            <person name="Bohlmann J."/>
        </authorList>
    </citation>
    <scope>NUCLEOTIDE SEQUENCE</scope>
    <source>
        <tissue evidence="1">Green portion of the leader tissue</tissue>
    </source>
</reference>